<comment type="caution">
    <text evidence="2">The sequence shown here is derived from an EMBL/GenBank/DDBJ whole genome shotgun (WGS) entry which is preliminary data.</text>
</comment>
<feature type="compositionally biased region" description="Basic and acidic residues" evidence="1">
    <location>
        <begin position="1"/>
        <end position="13"/>
    </location>
</feature>
<organism evidence="2 3">
    <name type="scientific">Clavelina lepadiformis</name>
    <name type="common">Light-bulb sea squirt</name>
    <name type="synonym">Ascidia lepadiformis</name>
    <dbReference type="NCBI Taxonomy" id="159417"/>
    <lineage>
        <taxon>Eukaryota</taxon>
        <taxon>Metazoa</taxon>
        <taxon>Chordata</taxon>
        <taxon>Tunicata</taxon>
        <taxon>Ascidiacea</taxon>
        <taxon>Aplousobranchia</taxon>
        <taxon>Clavelinidae</taxon>
        <taxon>Clavelina</taxon>
    </lineage>
</organism>
<name>A0ABP0EYF3_CLALP</name>
<evidence type="ECO:0000313" key="3">
    <source>
        <dbReference type="Proteomes" id="UP001642483"/>
    </source>
</evidence>
<accession>A0ABP0EYF3</accession>
<keyword evidence="3" id="KW-1185">Reference proteome</keyword>
<feature type="compositionally biased region" description="Basic and acidic residues" evidence="1">
    <location>
        <begin position="33"/>
        <end position="48"/>
    </location>
</feature>
<dbReference type="EMBL" id="CAWYQH010000001">
    <property type="protein sequence ID" value="CAK8672504.1"/>
    <property type="molecule type" value="Genomic_DNA"/>
</dbReference>
<gene>
    <name evidence="2" type="ORF">CVLEPA_LOCUS1448</name>
</gene>
<feature type="region of interest" description="Disordered" evidence="1">
    <location>
        <begin position="1"/>
        <end position="113"/>
    </location>
</feature>
<proteinExistence type="predicted"/>
<evidence type="ECO:0000313" key="2">
    <source>
        <dbReference type="EMBL" id="CAK8672504.1"/>
    </source>
</evidence>
<dbReference type="Proteomes" id="UP001642483">
    <property type="component" value="Unassembled WGS sequence"/>
</dbReference>
<reference evidence="2 3" key="1">
    <citation type="submission" date="2024-02" db="EMBL/GenBank/DDBJ databases">
        <authorList>
            <person name="Daric V."/>
            <person name="Darras S."/>
        </authorList>
    </citation>
    <scope>NUCLEOTIDE SEQUENCE [LARGE SCALE GENOMIC DNA]</scope>
</reference>
<protein>
    <submittedName>
        <fullName evidence="2">Uncharacterized protein</fullName>
    </submittedName>
</protein>
<evidence type="ECO:0000256" key="1">
    <source>
        <dbReference type="SAM" id="MobiDB-lite"/>
    </source>
</evidence>
<sequence length="173" mass="18905">MLQDKENNTHSEEECTASWTSSAAKMFSLNHTATEHEINKGKRGDAATDKVSGTEGTEGFRRRKGTRQSHAPGKMNEAEVGKTQVYSEGISDPKSESSPFSTETHKVPNNNDEDDYEDLCSLKYCYKITLQSVFGMATSVLNGLCSHLNGMLQQTPQVMGSPPIIASPIGDEE</sequence>
<feature type="compositionally biased region" description="Polar residues" evidence="1">
    <location>
        <begin position="96"/>
        <end position="110"/>
    </location>
</feature>